<dbReference type="Pfam" id="PF18701">
    <property type="entry name" value="DUF5641"/>
    <property type="match status" value="1"/>
</dbReference>
<proteinExistence type="predicted"/>
<reference evidence="3" key="1">
    <citation type="submission" date="2020-12" db="UniProtKB">
        <authorList>
            <consortium name="WormBaseParasite"/>
        </authorList>
    </citation>
    <scope>IDENTIFICATION</scope>
    <source>
        <strain evidence="3">MHco3</strain>
    </source>
</reference>
<dbReference type="OrthoDB" id="5986643at2759"/>
<organism evidence="2 3">
    <name type="scientific">Haemonchus contortus</name>
    <name type="common">Barber pole worm</name>
    <dbReference type="NCBI Taxonomy" id="6289"/>
    <lineage>
        <taxon>Eukaryota</taxon>
        <taxon>Metazoa</taxon>
        <taxon>Ecdysozoa</taxon>
        <taxon>Nematoda</taxon>
        <taxon>Chromadorea</taxon>
        <taxon>Rhabditida</taxon>
        <taxon>Rhabditina</taxon>
        <taxon>Rhabditomorpha</taxon>
        <taxon>Strongyloidea</taxon>
        <taxon>Trichostrongylidae</taxon>
        <taxon>Haemonchus</taxon>
    </lineage>
</organism>
<dbReference type="Proteomes" id="UP000025227">
    <property type="component" value="Unplaced"/>
</dbReference>
<accession>A0A7I4Z0D2</accession>
<protein>
    <submittedName>
        <fullName evidence="3">DUF5641 domain-containing protein</fullName>
    </submittedName>
</protein>
<evidence type="ECO:0000313" key="2">
    <source>
        <dbReference type="Proteomes" id="UP000025227"/>
    </source>
</evidence>
<dbReference type="WBParaSite" id="HCON_00172020-00001">
    <property type="protein sequence ID" value="HCON_00172020-00001"/>
    <property type="gene ID" value="HCON_00172020"/>
</dbReference>
<name>A0A7I4Z0D2_HAECO</name>
<keyword evidence="2" id="KW-1185">Reference proteome</keyword>
<dbReference type="PANTHER" id="PTHR47331:SF1">
    <property type="entry name" value="GAG-LIKE PROTEIN"/>
    <property type="match status" value="1"/>
</dbReference>
<sequence>MAKIEAIINTRPLTKTNLTDISEIPLRPVDFLQGNMKFSLPCPDTLTNDDEEYDPDLIQTAKQAKEALESSERIATEFWERWSNEYLLCLRDSQKQHLKQKRHVSRNVLEVGEIVLISDDFLPRGSWSFGKVCEIITSADDLVRSAKVLLPNRKILHRPLNRLYPLEIRSSEIPALPKPVERITDTPRVKLERKSKNRAYKVIREFENNLEDTQDMILSNMFGRTAQERYSILPYQTTDVKIMNFTAVTVQMPSHSPMSKTYAQSETETIILPDSFQIPVVCSTRYEAQANFKRCDNKMTCSCSSGTSPHICECGRNSIGHIRPEESNRLPLKTGTIEMYTQGNDVVVNSFEEVTLYVRSKIMAESSELVTDNQCTAQLSELKEIKCSNFTTVVKCSPSNTTKELSLNFNRAFIKDICYIACGQSKSEMLLEGHLFYHPVANDSVFFHNSEEGQHMDLSDVSAMLDQTDNASSPSNAAIMAALEHVVGRLHTLRQPSTNCSSGQSRDLRVFSALWQITATDTIRRGATAFLMRLQKVCRWQGSAFVVVASRLLMTTRTVVCSAQRVGDHTMCYCAPTEDKAVAASNDDDHEDDTIWATR</sequence>
<dbReference type="InterPro" id="IPR040676">
    <property type="entry name" value="DUF5641"/>
</dbReference>
<evidence type="ECO:0000313" key="3">
    <source>
        <dbReference type="WBParaSite" id="HCON_00172020-00001"/>
    </source>
</evidence>
<dbReference type="Gene3D" id="2.60.40.3770">
    <property type="match status" value="1"/>
</dbReference>
<feature type="domain" description="DUF5641" evidence="1">
    <location>
        <begin position="70"/>
        <end position="166"/>
    </location>
</feature>
<dbReference type="PANTHER" id="PTHR47331">
    <property type="entry name" value="PHD-TYPE DOMAIN-CONTAINING PROTEIN"/>
    <property type="match status" value="1"/>
</dbReference>
<evidence type="ECO:0000259" key="1">
    <source>
        <dbReference type="Pfam" id="PF18701"/>
    </source>
</evidence>
<dbReference type="AlphaFoldDB" id="A0A7I4Z0D2"/>